<dbReference type="Proteomes" id="UP000175989">
    <property type="component" value="Unassembled WGS sequence"/>
</dbReference>
<sequence length="274" mass="29288">MKLLYSRAPRVLMGALLLQLAVVVNHAAAAEQCAAAVVASVKTTVEVGEAGQPDGQDGVRIGDLVSATCKVWPHDRKVLLAALVFETEVEDGKHLVVATVDAATNRVLARYGNSVGEDAATAFGPNSIVIDSAPYQLAPAVRAFGIRFTSSARGASCPDGIWKDELTLFVPRGQFLLPVLQGVAMSRSEAREGCFGGSSPTLIYDEAKLAIAIDKAVSHGYADLLVNARIVRSEPGKDIVGKASAERAVLRFDGQQYRPIKQKPWWLLLHSLEE</sequence>
<comment type="caution">
    <text evidence="2">The sequence shown here is derived from an EMBL/GenBank/DDBJ whole genome shotgun (WGS) entry which is preliminary data.</text>
</comment>
<evidence type="ECO:0000256" key="1">
    <source>
        <dbReference type="SAM" id="SignalP"/>
    </source>
</evidence>
<proteinExistence type="predicted"/>
<gene>
    <name evidence="2" type="ORF">DUPY_42590</name>
</gene>
<dbReference type="AlphaFoldDB" id="A0A1E7WD43"/>
<accession>A0A1E7WD43</accession>
<feature type="chain" id="PRO_5009206799" evidence="1">
    <location>
        <begin position="30"/>
        <end position="274"/>
    </location>
</feature>
<feature type="signal peptide" evidence="1">
    <location>
        <begin position="1"/>
        <end position="29"/>
    </location>
</feature>
<dbReference type="EMBL" id="LROM01000122">
    <property type="protein sequence ID" value="OEZ95651.1"/>
    <property type="molecule type" value="Genomic_DNA"/>
</dbReference>
<name>A0A1E7WD43_9BURK</name>
<organism evidence="2 3">
    <name type="scientific">Duganella phyllosphaerae</name>
    <dbReference type="NCBI Taxonomy" id="762836"/>
    <lineage>
        <taxon>Bacteria</taxon>
        <taxon>Pseudomonadati</taxon>
        <taxon>Pseudomonadota</taxon>
        <taxon>Betaproteobacteria</taxon>
        <taxon>Burkholderiales</taxon>
        <taxon>Oxalobacteraceae</taxon>
        <taxon>Telluria group</taxon>
        <taxon>Duganella</taxon>
    </lineage>
</organism>
<reference evidence="3" key="1">
    <citation type="journal article" date="2016" name="Front. Microbiol.">
        <title>Molecular Keys to the Janthinobacterium and Duganella spp. Interaction with the Plant Pathogen Fusarium graminearum.</title>
        <authorList>
            <person name="Haack F.S."/>
            <person name="Poehlein A."/>
            <person name="Kroger C."/>
            <person name="Voigt C.A."/>
            <person name="Piepenbring M."/>
            <person name="Bode H.B."/>
            <person name="Daniel R."/>
            <person name="Schafer W."/>
            <person name="Streit W.R."/>
        </authorList>
    </citation>
    <scope>NUCLEOTIDE SEQUENCE [LARGE SCALE GENOMIC DNA]</scope>
    <source>
        <strain evidence="3">T54</strain>
    </source>
</reference>
<dbReference type="PATRIC" id="fig|762836.4.peg.4386"/>
<evidence type="ECO:0000313" key="2">
    <source>
        <dbReference type="EMBL" id="OEZ95651.1"/>
    </source>
</evidence>
<evidence type="ECO:0000313" key="3">
    <source>
        <dbReference type="Proteomes" id="UP000175989"/>
    </source>
</evidence>
<keyword evidence="1" id="KW-0732">Signal</keyword>
<protein>
    <submittedName>
        <fullName evidence="2">Uncharacterized protein</fullName>
    </submittedName>
</protein>
<keyword evidence="3" id="KW-1185">Reference proteome</keyword>